<reference evidence="1" key="1">
    <citation type="submission" date="2019-08" db="EMBL/GenBank/DDBJ databases">
        <authorList>
            <person name="Kucharzyk K."/>
            <person name="Murdoch R.W."/>
            <person name="Higgins S."/>
            <person name="Loffler F."/>
        </authorList>
    </citation>
    <scope>NUCLEOTIDE SEQUENCE</scope>
</reference>
<comment type="caution">
    <text evidence="1">The sequence shown here is derived from an EMBL/GenBank/DDBJ whole genome shotgun (WGS) entry which is preliminary data.</text>
</comment>
<organism evidence="1">
    <name type="scientific">bioreactor metagenome</name>
    <dbReference type="NCBI Taxonomy" id="1076179"/>
    <lineage>
        <taxon>unclassified sequences</taxon>
        <taxon>metagenomes</taxon>
        <taxon>ecological metagenomes</taxon>
    </lineage>
</organism>
<dbReference type="AlphaFoldDB" id="A0A645I0V8"/>
<name>A0A645I0V8_9ZZZZ</name>
<gene>
    <name evidence="1" type="ORF">SDC9_191947</name>
</gene>
<sequence length="81" mass="9477">MTKHLNTDQLPGRPFDLLVDYIPVNRDNLIHIQFPRQHHYVGELGVELQRFRIGNIQLCRQMHLHPDTAGVHQDRHIGGDH</sequence>
<evidence type="ECO:0000313" key="1">
    <source>
        <dbReference type="EMBL" id="MPN44382.1"/>
    </source>
</evidence>
<proteinExistence type="predicted"/>
<accession>A0A645I0V8</accession>
<dbReference type="EMBL" id="VSSQ01103472">
    <property type="protein sequence ID" value="MPN44382.1"/>
    <property type="molecule type" value="Genomic_DNA"/>
</dbReference>
<protein>
    <submittedName>
        <fullName evidence="1">Uncharacterized protein</fullName>
    </submittedName>
</protein>